<evidence type="ECO:0000313" key="1">
    <source>
        <dbReference type="EMBL" id="JAH73301.1"/>
    </source>
</evidence>
<reference evidence="1" key="2">
    <citation type="journal article" date="2015" name="Fish Shellfish Immunol.">
        <title>Early steps in the European eel (Anguilla anguilla)-Vibrio vulnificus interaction in the gills: Role of the RtxA13 toxin.</title>
        <authorList>
            <person name="Callol A."/>
            <person name="Pajuelo D."/>
            <person name="Ebbesson L."/>
            <person name="Teles M."/>
            <person name="MacKenzie S."/>
            <person name="Amaro C."/>
        </authorList>
    </citation>
    <scope>NUCLEOTIDE SEQUENCE</scope>
</reference>
<dbReference type="EMBL" id="GBXM01035276">
    <property type="protein sequence ID" value="JAH73301.1"/>
    <property type="molecule type" value="Transcribed_RNA"/>
</dbReference>
<accession>A0A0E9V5N5</accession>
<proteinExistence type="predicted"/>
<name>A0A0E9V5N5_ANGAN</name>
<protein>
    <submittedName>
        <fullName evidence="1">Uncharacterized protein</fullName>
    </submittedName>
</protein>
<sequence length="14" mass="1534">MAAPAATKVLKRNY</sequence>
<reference evidence="1" key="1">
    <citation type="submission" date="2014-11" db="EMBL/GenBank/DDBJ databases">
        <authorList>
            <person name="Amaro Gonzalez C."/>
        </authorList>
    </citation>
    <scope>NUCLEOTIDE SEQUENCE</scope>
</reference>
<organism evidence="1">
    <name type="scientific">Anguilla anguilla</name>
    <name type="common">European freshwater eel</name>
    <name type="synonym">Muraena anguilla</name>
    <dbReference type="NCBI Taxonomy" id="7936"/>
    <lineage>
        <taxon>Eukaryota</taxon>
        <taxon>Metazoa</taxon>
        <taxon>Chordata</taxon>
        <taxon>Craniata</taxon>
        <taxon>Vertebrata</taxon>
        <taxon>Euteleostomi</taxon>
        <taxon>Actinopterygii</taxon>
        <taxon>Neopterygii</taxon>
        <taxon>Teleostei</taxon>
        <taxon>Anguilliformes</taxon>
        <taxon>Anguillidae</taxon>
        <taxon>Anguilla</taxon>
    </lineage>
</organism>